<gene>
    <name evidence="5" type="primary">ODA1</name>
    <name evidence="5" type="ORF">EVAR_90125_1</name>
</gene>
<accession>A0A4C2A2Z7</accession>
<evidence type="ECO:0000256" key="3">
    <source>
        <dbReference type="SAM" id="MobiDB-lite"/>
    </source>
</evidence>
<feature type="compositionally biased region" description="Basic residues" evidence="3">
    <location>
        <begin position="184"/>
        <end position="194"/>
    </location>
</feature>
<feature type="coiled-coil region" evidence="2">
    <location>
        <begin position="43"/>
        <end position="116"/>
    </location>
</feature>
<dbReference type="STRING" id="151549.A0A4C2A2Z7"/>
<evidence type="ECO:0000256" key="1">
    <source>
        <dbReference type="ARBA" id="ARBA00023054"/>
    </source>
</evidence>
<dbReference type="Pfam" id="PF21773">
    <property type="entry name" value="ODAD1_CC"/>
    <property type="match status" value="1"/>
</dbReference>
<protein>
    <submittedName>
        <fullName evidence="5">Outer dynein arm protein 1</fullName>
    </submittedName>
</protein>
<dbReference type="InterPro" id="IPR049258">
    <property type="entry name" value="ODAD1_CC"/>
</dbReference>
<dbReference type="PANTHER" id="PTHR21694:SF18">
    <property type="entry name" value="COILED-COIL DOMAIN-CONTAINING PROTEIN 63"/>
    <property type="match status" value="1"/>
</dbReference>
<name>A0A4C2A2Z7_EUMVA</name>
<dbReference type="Proteomes" id="UP000299102">
    <property type="component" value="Unassembled WGS sequence"/>
</dbReference>
<sequence length="216" mass="24853">MNISALHHRALQSSEFTGDDDVDKLIQEFNRREEENYALFNYVNEVNSELKNLNDNVKTLRVNIEDEKAKHEAKIEKEQDSIDSLKVNLEERRQAHAHLKAEYEKSRNVLDKLMRQIHELALTSNCDSLPLLKLLGRSVDVNESNSRLYIKSLETKILEIVDIVKIDEALQRQAEAKERTPPSTRRRAGRGPRRTPRERSAPTSPHPRADVLLAAS</sequence>
<keyword evidence="6" id="KW-1185">Reference proteome</keyword>
<dbReference type="AlphaFoldDB" id="A0A4C2A2Z7"/>
<organism evidence="5 6">
    <name type="scientific">Eumeta variegata</name>
    <name type="common">Bagworm moth</name>
    <name type="synonym">Eumeta japonica</name>
    <dbReference type="NCBI Taxonomy" id="151549"/>
    <lineage>
        <taxon>Eukaryota</taxon>
        <taxon>Metazoa</taxon>
        <taxon>Ecdysozoa</taxon>
        <taxon>Arthropoda</taxon>
        <taxon>Hexapoda</taxon>
        <taxon>Insecta</taxon>
        <taxon>Pterygota</taxon>
        <taxon>Neoptera</taxon>
        <taxon>Endopterygota</taxon>
        <taxon>Lepidoptera</taxon>
        <taxon>Glossata</taxon>
        <taxon>Ditrysia</taxon>
        <taxon>Tineoidea</taxon>
        <taxon>Psychidae</taxon>
        <taxon>Oiketicinae</taxon>
        <taxon>Eumeta</taxon>
    </lineage>
</organism>
<dbReference type="EMBL" id="BGZK01002391">
    <property type="protein sequence ID" value="GBP93559.1"/>
    <property type="molecule type" value="Genomic_DNA"/>
</dbReference>
<evidence type="ECO:0000256" key="2">
    <source>
        <dbReference type="SAM" id="Coils"/>
    </source>
</evidence>
<keyword evidence="1 2" id="KW-0175">Coiled coil</keyword>
<feature type="domain" description="ODAD1 central coiled coil region" evidence="4">
    <location>
        <begin position="14"/>
        <end position="136"/>
    </location>
</feature>
<evidence type="ECO:0000313" key="6">
    <source>
        <dbReference type="Proteomes" id="UP000299102"/>
    </source>
</evidence>
<dbReference type="OrthoDB" id="6766775at2759"/>
<dbReference type="PANTHER" id="PTHR21694">
    <property type="entry name" value="COILED-COIL DOMAIN-CONTAINING PROTEIN 63"/>
    <property type="match status" value="1"/>
</dbReference>
<evidence type="ECO:0000259" key="4">
    <source>
        <dbReference type="Pfam" id="PF21773"/>
    </source>
</evidence>
<dbReference type="InterPro" id="IPR051876">
    <property type="entry name" value="ODA-DC/CCD"/>
</dbReference>
<reference evidence="5 6" key="1">
    <citation type="journal article" date="2019" name="Commun. Biol.">
        <title>The bagworm genome reveals a unique fibroin gene that provides high tensile strength.</title>
        <authorList>
            <person name="Kono N."/>
            <person name="Nakamura H."/>
            <person name="Ohtoshi R."/>
            <person name="Tomita M."/>
            <person name="Numata K."/>
            <person name="Arakawa K."/>
        </authorList>
    </citation>
    <scope>NUCLEOTIDE SEQUENCE [LARGE SCALE GENOMIC DNA]</scope>
</reference>
<feature type="region of interest" description="Disordered" evidence="3">
    <location>
        <begin position="172"/>
        <end position="216"/>
    </location>
</feature>
<proteinExistence type="predicted"/>
<comment type="caution">
    <text evidence="5">The sequence shown here is derived from an EMBL/GenBank/DDBJ whole genome shotgun (WGS) entry which is preliminary data.</text>
</comment>
<evidence type="ECO:0000313" key="5">
    <source>
        <dbReference type="EMBL" id="GBP93559.1"/>
    </source>
</evidence>